<proteinExistence type="predicted"/>
<evidence type="ECO:0000313" key="2">
    <source>
        <dbReference type="RefSeq" id="XP_002740452.1"/>
    </source>
</evidence>
<accession>A0ABM0GYW4</accession>
<organism evidence="1 2">
    <name type="scientific">Saccoglossus kowalevskii</name>
    <name type="common">Acorn worm</name>
    <dbReference type="NCBI Taxonomy" id="10224"/>
    <lineage>
        <taxon>Eukaryota</taxon>
        <taxon>Metazoa</taxon>
        <taxon>Hemichordata</taxon>
        <taxon>Enteropneusta</taxon>
        <taxon>Harrimaniidae</taxon>
        <taxon>Saccoglossus</taxon>
    </lineage>
</organism>
<name>A0ABM0GYW4_SACKO</name>
<protein>
    <submittedName>
        <fullName evidence="2">Uncharacterized protein LOC100368540</fullName>
    </submittedName>
</protein>
<evidence type="ECO:0000313" key="1">
    <source>
        <dbReference type="Proteomes" id="UP000694865"/>
    </source>
</evidence>
<keyword evidence="1" id="KW-1185">Reference proteome</keyword>
<sequence length="262" mass="29916">MNTSKLESVPRVILWSAPRCISTAFERSIRTLQDVHVMHECYCTASYLGKERTSQRYKDQEPIDGFSFNEVKKLLEDNYPGCSAIFMKDMAYSMAGKLHTLPEGYSHTFLIRNPSKAVSSLYRTISKGNMPEWSSFNLEEVGFCEMWELYQYVKENFGIQPVVVDADELLSNPAGMMKAYCEATNLQYKDTMLNWEPENQDQWLWEKDWYGTVKGSSGFIVNPGGSAAVSKLDVSSLPDFVQDAISAAQPYYDKLFNCRLKL</sequence>
<dbReference type="Proteomes" id="UP000694865">
    <property type="component" value="Unplaced"/>
</dbReference>
<dbReference type="SUPFAM" id="SSF52540">
    <property type="entry name" value="P-loop containing nucleoside triphosphate hydrolases"/>
    <property type="match status" value="1"/>
</dbReference>
<dbReference type="Pfam" id="PF19798">
    <property type="entry name" value="Sulfotransfer_5"/>
    <property type="match status" value="1"/>
</dbReference>
<gene>
    <name evidence="2" type="primary">LOC100368540</name>
</gene>
<dbReference type="InterPro" id="IPR053226">
    <property type="entry name" value="Pyrrolopyrazine_biosynth_F"/>
</dbReference>
<dbReference type="Gene3D" id="3.40.50.300">
    <property type="entry name" value="P-loop containing nucleotide triphosphate hydrolases"/>
    <property type="match status" value="1"/>
</dbReference>
<dbReference type="InterPro" id="IPR027417">
    <property type="entry name" value="P-loop_NTPase"/>
</dbReference>
<reference evidence="2" key="1">
    <citation type="submission" date="2025-08" db="UniProtKB">
        <authorList>
            <consortium name="RefSeq"/>
        </authorList>
    </citation>
    <scope>IDENTIFICATION</scope>
    <source>
        <tissue evidence="2">Testes</tissue>
    </source>
</reference>
<dbReference type="PANTHER" id="PTHR48419:SF1">
    <property type="entry name" value="SULFOTRANSFERASE DOMAIN-CONTAINING PROTEIN"/>
    <property type="match status" value="1"/>
</dbReference>
<dbReference type="PANTHER" id="PTHR48419">
    <property type="entry name" value="SULFOTRANSFERASE DOMAIN-CONTAINING PROTEIN"/>
    <property type="match status" value="1"/>
</dbReference>
<dbReference type="RefSeq" id="XP_002740452.1">
    <property type="nucleotide sequence ID" value="XM_002740406.2"/>
</dbReference>
<dbReference type="GeneID" id="100368540"/>